<proteinExistence type="predicted"/>
<gene>
    <name evidence="1" type="ORF">SAMN05216219_1579</name>
</gene>
<evidence type="ECO:0000313" key="2">
    <source>
        <dbReference type="Proteomes" id="UP000198867"/>
    </source>
</evidence>
<reference evidence="2" key="1">
    <citation type="submission" date="2016-10" db="EMBL/GenBank/DDBJ databases">
        <authorList>
            <person name="Varghese N."/>
            <person name="Submissions S."/>
        </authorList>
    </citation>
    <scope>NUCLEOTIDE SEQUENCE [LARGE SCALE GENOMIC DNA]</scope>
    <source>
        <strain evidence="2">CGMCC 1.11101</strain>
    </source>
</reference>
<dbReference type="RefSeq" id="WP_090710337.1">
    <property type="nucleotide sequence ID" value="NZ_FOVM01000004.1"/>
</dbReference>
<name>A0A1I5AWH0_9MICO</name>
<protein>
    <recommendedName>
        <fullName evidence="3">HNH endonuclease</fullName>
    </recommendedName>
</protein>
<organism evidence="1 2">
    <name type="scientific">Mycetocola miduiensis</name>
    <dbReference type="NCBI Taxonomy" id="995034"/>
    <lineage>
        <taxon>Bacteria</taxon>
        <taxon>Bacillati</taxon>
        <taxon>Actinomycetota</taxon>
        <taxon>Actinomycetes</taxon>
        <taxon>Micrococcales</taxon>
        <taxon>Microbacteriaceae</taxon>
        <taxon>Mycetocola</taxon>
    </lineage>
</organism>
<sequence length="128" mass="13777">MSGFSPATIKALKKRSRGLCEGCGLEPATEAHHAQYKSRGGPDTLGNALHLCGWGNHTGCHGIAHSGARGESLGWAIRSGHNPLLVPKFRRFDSKWWRYDDEGGAVQVSATDAIEYLTMIGAMKQGIT</sequence>
<dbReference type="STRING" id="995034.SAMN05216219_1579"/>
<evidence type="ECO:0008006" key="3">
    <source>
        <dbReference type="Google" id="ProtNLM"/>
    </source>
</evidence>
<keyword evidence="2" id="KW-1185">Reference proteome</keyword>
<dbReference type="OrthoDB" id="5177627at2"/>
<dbReference type="EMBL" id="FOVM01000004">
    <property type="protein sequence ID" value="SFN66740.1"/>
    <property type="molecule type" value="Genomic_DNA"/>
</dbReference>
<dbReference type="Proteomes" id="UP000198867">
    <property type="component" value="Unassembled WGS sequence"/>
</dbReference>
<dbReference type="AlphaFoldDB" id="A0A1I5AWH0"/>
<evidence type="ECO:0000313" key="1">
    <source>
        <dbReference type="EMBL" id="SFN66740.1"/>
    </source>
</evidence>
<accession>A0A1I5AWH0</accession>